<dbReference type="Proteomes" id="UP000028002">
    <property type="component" value="Unassembled WGS sequence"/>
</dbReference>
<dbReference type="SUPFAM" id="SSF53383">
    <property type="entry name" value="PLP-dependent transferases"/>
    <property type="match status" value="1"/>
</dbReference>
<protein>
    <submittedName>
        <fullName evidence="4">Glutamate-1-semialdehyde aminotransferase</fullName>
    </submittedName>
</protein>
<dbReference type="GO" id="GO:0008483">
    <property type="term" value="F:transaminase activity"/>
    <property type="evidence" value="ECO:0007669"/>
    <property type="project" value="UniProtKB-KW"/>
</dbReference>
<keyword evidence="4" id="KW-0808">Transferase</keyword>
<evidence type="ECO:0000313" key="5">
    <source>
        <dbReference type="Proteomes" id="UP000028002"/>
    </source>
</evidence>
<sequence length="582" mass="65845">MSDIEIIQRDITTIFAETFGLPREEIKLEIPLVELGAESLLLFEVLDPIHKRFGVRLSVRQFFAELQTVRQLSEYVLMADKRNAGEDNDSVIQPQQVLTDQERVPDQADAIDIPHVKKERFFQWMSRSASPIESEERRKYLASFISRYNERTIQSKTHSVAVRKNIADSRSGIGFKPSIKELLYPIVCTKFEGAVVQDIDGNDYIDMTMGFGAHLFGHSPSFVIQELTQQISNSFGLGTRHAIGLEVAELIKEITGMDRVAFVNSGTEAVMNAVRAARALTRRNHIVLFSSSYHGHWDAVLAKASEYDEVSVTKPVSVGIPENMVADVSVFEFGSNDAIEFLKVNRNRIAAVLVEPVPTRDPGLSNPDYLRRLRQMTRDLGILLILDEIVTGFRSHPAGIQGLFGIEADIVTYGKTIGGGMPLGVITGRGNMLDSIDGGNWNFNDDSFPAAEPTFFGGTYFQHPLSMAAAKATLLEIKRRGESFTKALTQRTESFVLRLNRLFLSRRVPIEARSFSSFFRLIHRDNMDLLYYNLLMRGIYIWEWRCWFISDAHDDTHLEKVYLAFVDSLDELEENNLLPRYS</sequence>
<comment type="cofactor">
    <cofactor evidence="1">
        <name>pyridoxal 5'-phosphate</name>
        <dbReference type="ChEBI" id="CHEBI:597326"/>
    </cofactor>
</comment>
<accession>A0A081RZI2</accession>
<dbReference type="AlphaFoldDB" id="A0A081RZI2"/>
<comment type="caution">
    <text evidence="4">The sequence shown here is derived from an EMBL/GenBank/DDBJ whole genome shotgun (WGS) entry which is preliminary data.</text>
</comment>
<dbReference type="PROSITE" id="PS00600">
    <property type="entry name" value="AA_TRANSFER_CLASS_3"/>
    <property type="match status" value="1"/>
</dbReference>
<dbReference type="SUPFAM" id="SSF47336">
    <property type="entry name" value="ACP-like"/>
    <property type="match status" value="1"/>
</dbReference>
<evidence type="ECO:0000259" key="3">
    <source>
        <dbReference type="PROSITE" id="PS50075"/>
    </source>
</evidence>
<dbReference type="InterPro" id="IPR015422">
    <property type="entry name" value="PyrdxlP-dep_Trfase_small"/>
</dbReference>
<dbReference type="InterPro" id="IPR036736">
    <property type="entry name" value="ACP-like_sf"/>
</dbReference>
<dbReference type="InterPro" id="IPR005814">
    <property type="entry name" value="Aminotrans_3"/>
</dbReference>
<dbReference type="PANTHER" id="PTHR43713:SF3">
    <property type="entry name" value="GLUTAMATE-1-SEMIALDEHYDE 2,1-AMINOMUTASE 1, CHLOROPLASTIC-RELATED"/>
    <property type="match status" value="1"/>
</dbReference>
<evidence type="ECO:0000256" key="2">
    <source>
        <dbReference type="ARBA" id="ARBA00022898"/>
    </source>
</evidence>
<organism evidence="4 5">
    <name type="scientific">Photorhabdus temperata subsp. temperata Meg1</name>
    <dbReference type="NCBI Taxonomy" id="1393735"/>
    <lineage>
        <taxon>Bacteria</taxon>
        <taxon>Pseudomonadati</taxon>
        <taxon>Pseudomonadota</taxon>
        <taxon>Gammaproteobacteria</taxon>
        <taxon>Enterobacterales</taxon>
        <taxon>Morganellaceae</taxon>
        <taxon>Photorhabdus</taxon>
    </lineage>
</organism>
<gene>
    <name evidence="4" type="ORF">MEG1DRAFT_01199</name>
</gene>
<dbReference type="Pfam" id="PF00202">
    <property type="entry name" value="Aminotran_3"/>
    <property type="match status" value="1"/>
</dbReference>
<dbReference type="InterPro" id="IPR015421">
    <property type="entry name" value="PyrdxlP-dep_Trfase_major"/>
</dbReference>
<keyword evidence="2" id="KW-0663">Pyridoxal phosphate</keyword>
<feature type="domain" description="Carrier" evidence="3">
    <location>
        <begin position="2"/>
        <end position="80"/>
    </location>
</feature>
<dbReference type="InterPro" id="IPR049704">
    <property type="entry name" value="Aminotrans_3_PPA_site"/>
</dbReference>
<proteinExistence type="predicted"/>
<dbReference type="PATRIC" id="fig|1393735.3.peg.1238"/>
<dbReference type="PANTHER" id="PTHR43713">
    <property type="entry name" value="GLUTAMATE-1-SEMIALDEHYDE 2,1-AMINOMUTASE"/>
    <property type="match status" value="1"/>
</dbReference>
<evidence type="ECO:0000256" key="1">
    <source>
        <dbReference type="ARBA" id="ARBA00001933"/>
    </source>
</evidence>
<dbReference type="Gene3D" id="3.40.640.10">
    <property type="entry name" value="Type I PLP-dependent aspartate aminotransferase-like (Major domain)"/>
    <property type="match status" value="1"/>
</dbReference>
<dbReference type="Pfam" id="PF00550">
    <property type="entry name" value="PP-binding"/>
    <property type="match status" value="1"/>
</dbReference>
<dbReference type="InterPro" id="IPR009081">
    <property type="entry name" value="PP-bd_ACP"/>
</dbReference>
<dbReference type="Gene3D" id="1.10.1200.10">
    <property type="entry name" value="ACP-like"/>
    <property type="match status" value="1"/>
</dbReference>
<dbReference type="Gene3D" id="3.90.1150.10">
    <property type="entry name" value="Aspartate Aminotransferase, domain 1"/>
    <property type="match status" value="1"/>
</dbReference>
<dbReference type="GO" id="GO:0030170">
    <property type="term" value="F:pyridoxal phosphate binding"/>
    <property type="evidence" value="ECO:0007669"/>
    <property type="project" value="InterPro"/>
</dbReference>
<dbReference type="InterPro" id="IPR015424">
    <property type="entry name" value="PyrdxlP-dep_Trfase"/>
</dbReference>
<dbReference type="EMBL" id="JGVH01000018">
    <property type="protein sequence ID" value="KER04085.1"/>
    <property type="molecule type" value="Genomic_DNA"/>
</dbReference>
<dbReference type="PROSITE" id="PS50075">
    <property type="entry name" value="CARRIER"/>
    <property type="match status" value="1"/>
</dbReference>
<dbReference type="RefSeq" id="WP_021324992.1">
    <property type="nucleotide sequence ID" value="NZ_CAWLUD010000018.1"/>
</dbReference>
<evidence type="ECO:0000313" key="4">
    <source>
        <dbReference type="EMBL" id="KER04085.1"/>
    </source>
</evidence>
<name>A0A081RZI2_PHOTE</name>
<keyword evidence="4" id="KW-0032">Aminotransferase</keyword>
<reference evidence="4 5" key="1">
    <citation type="submission" date="2014-03" db="EMBL/GenBank/DDBJ databases">
        <title>Draft Genome of Photorhabdus temperata Meg1.</title>
        <authorList>
            <person name="Hurst S.G.IV."/>
            <person name="Morris K."/>
            <person name="Thomas K."/>
            <person name="Tisa L.S."/>
        </authorList>
    </citation>
    <scope>NUCLEOTIDE SEQUENCE [LARGE SCALE GENOMIC DNA]</scope>
    <source>
        <strain evidence="4 5">Meg1</strain>
    </source>
</reference>